<reference evidence="1" key="1">
    <citation type="submission" date="2020-11" db="EMBL/GenBank/DDBJ databases">
        <authorList>
            <consortium name="DOE Joint Genome Institute"/>
            <person name="Ahrendt S."/>
            <person name="Riley R."/>
            <person name="Andreopoulos W."/>
            <person name="Labutti K."/>
            <person name="Pangilinan J."/>
            <person name="Ruiz-Duenas F.J."/>
            <person name="Barrasa J.M."/>
            <person name="Sanchez-Garcia M."/>
            <person name="Camarero S."/>
            <person name="Miyauchi S."/>
            <person name="Serrano A."/>
            <person name="Linde D."/>
            <person name="Babiker R."/>
            <person name="Drula E."/>
            <person name="Ayuso-Fernandez I."/>
            <person name="Pacheco R."/>
            <person name="Padilla G."/>
            <person name="Ferreira P."/>
            <person name="Barriuso J."/>
            <person name="Kellner H."/>
            <person name="Castanera R."/>
            <person name="Alfaro M."/>
            <person name="Ramirez L."/>
            <person name="Pisabarro A.G."/>
            <person name="Kuo A."/>
            <person name="Tritt A."/>
            <person name="Lipzen A."/>
            <person name="He G."/>
            <person name="Yan M."/>
            <person name="Ng V."/>
            <person name="Cullen D."/>
            <person name="Martin F."/>
            <person name="Rosso M.-N."/>
            <person name="Henrissat B."/>
            <person name="Hibbett D."/>
            <person name="Martinez A.T."/>
            <person name="Grigoriev I.V."/>
        </authorList>
    </citation>
    <scope>NUCLEOTIDE SEQUENCE</scope>
    <source>
        <strain evidence="1">CBS 247.69</strain>
    </source>
</reference>
<protein>
    <recommendedName>
        <fullName evidence="3">F-box domain-containing protein</fullName>
    </recommendedName>
</protein>
<keyword evidence="2" id="KW-1185">Reference proteome</keyword>
<comment type="caution">
    <text evidence="1">The sequence shown here is derived from an EMBL/GenBank/DDBJ whole genome shotgun (WGS) entry which is preliminary data.</text>
</comment>
<sequence length="480" mass="54923">MDLHAADFPEWCHGDKSLPGTRSPHSKGGPIPAEVLGEIFLHCLPGNITPVCDEAPMLISHVCSFWREVAFSTPSLWTDLFIFSYSSFRSEYPIPLGKPVSTLVRQWFSRAGATLPLSLGLGRLRDRSSFWKLVDEVILPYATRWRSLQLSAPWTLVFIPFFRLPPTLLSQLVTLELELEDRFEVEEHSITAFELSSQLRRVSISCVSPFAHEHLFPWQQLTHLSLLERLTPELFVSTFSRCVSLQKGAFIVVYGQLDLALSLKPEEGVIFPSLVDLDITMHHTQQLLLDGFHFPNLKRLRFRDQDRNHGRVLSSYLTSRLHSVDLSPHLLGQLGNIQNLSLVNNWDVGDTKSLLTATPWLTVLEINISPDFLEFWEGLMWDPENARQLVPKLQEIIIHLEDFRDESFSLEETIVDIVYSRQQPRVNSFSIYPNQILSVSVTVYVGSEQFLRNLEDSFRKRGDFGVRVQVKSVTSTLRII</sequence>
<accession>A0A9P6CGN6</accession>
<dbReference type="AlphaFoldDB" id="A0A9P6CGN6"/>
<proteinExistence type="predicted"/>
<dbReference type="Proteomes" id="UP000807353">
    <property type="component" value="Unassembled WGS sequence"/>
</dbReference>
<organism evidence="1 2">
    <name type="scientific">Collybia nuda</name>
    <dbReference type="NCBI Taxonomy" id="64659"/>
    <lineage>
        <taxon>Eukaryota</taxon>
        <taxon>Fungi</taxon>
        <taxon>Dikarya</taxon>
        <taxon>Basidiomycota</taxon>
        <taxon>Agaricomycotina</taxon>
        <taxon>Agaricomycetes</taxon>
        <taxon>Agaricomycetidae</taxon>
        <taxon>Agaricales</taxon>
        <taxon>Tricholomatineae</taxon>
        <taxon>Clitocybaceae</taxon>
        <taxon>Collybia</taxon>
    </lineage>
</organism>
<name>A0A9P6CGN6_9AGAR</name>
<evidence type="ECO:0000313" key="2">
    <source>
        <dbReference type="Proteomes" id="UP000807353"/>
    </source>
</evidence>
<dbReference type="EMBL" id="MU150303">
    <property type="protein sequence ID" value="KAF9460164.1"/>
    <property type="molecule type" value="Genomic_DNA"/>
</dbReference>
<dbReference type="SUPFAM" id="SSF52047">
    <property type="entry name" value="RNI-like"/>
    <property type="match status" value="1"/>
</dbReference>
<evidence type="ECO:0008006" key="3">
    <source>
        <dbReference type="Google" id="ProtNLM"/>
    </source>
</evidence>
<evidence type="ECO:0000313" key="1">
    <source>
        <dbReference type="EMBL" id="KAF9460164.1"/>
    </source>
</evidence>
<dbReference type="OrthoDB" id="2269034at2759"/>
<gene>
    <name evidence="1" type="ORF">BDZ94DRAFT_943474</name>
</gene>